<feature type="region of interest" description="Disordered" evidence="1">
    <location>
        <begin position="1"/>
        <end position="21"/>
    </location>
</feature>
<evidence type="ECO:0000256" key="1">
    <source>
        <dbReference type="SAM" id="MobiDB-lite"/>
    </source>
</evidence>
<dbReference type="AlphaFoldDB" id="A0A915K0L5"/>
<accession>A0A915K0L5</accession>
<protein>
    <submittedName>
        <fullName evidence="3">Uncharacterized protein</fullName>
    </submittedName>
</protein>
<dbReference type="Proteomes" id="UP000887565">
    <property type="component" value="Unplaced"/>
</dbReference>
<evidence type="ECO:0000313" key="3">
    <source>
        <dbReference type="WBParaSite" id="nRc.2.0.1.t32326-RA"/>
    </source>
</evidence>
<name>A0A915K0L5_ROMCU</name>
<organism evidence="2 3">
    <name type="scientific">Romanomermis culicivorax</name>
    <name type="common">Nematode worm</name>
    <dbReference type="NCBI Taxonomy" id="13658"/>
    <lineage>
        <taxon>Eukaryota</taxon>
        <taxon>Metazoa</taxon>
        <taxon>Ecdysozoa</taxon>
        <taxon>Nematoda</taxon>
        <taxon>Enoplea</taxon>
        <taxon>Dorylaimia</taxon>
        <taxon>Mermithida</taxon>
        <taxon>Mermithoidea</taxon>
        <taxon>Mermithidae</taxon>
        <taxon>Romanomermis</taxon>
    </lineage>
</organism>
<sequence>MKKRSRSAAPESNKRNGAPPFVMDKAGVIVIFVSYSISFHCVSPRGPRELSELKQVPHPSTAGNRIKKASPIRMLRKSVPVTFSLAH</sequence>
<dbReference type="WBParaSite" id="nRc.2.0.1.t32326-RA">
    <property type="protein sequence ID" value="nRc.2.0.1.t32326-RA"/>
    <property type="gene ID" value="nRc.2.0.1.g32326"/>
</dbReference>
<reference evidence="3" key="1">
    <citation type="submission" date="2022-11" db="UniProtKB">
        <authorList>
            <consortium name="WormBaseParasite"/>
        </authorList>
    </citation>
    <scope>IDENTIFICATION</scope>
</reference>
<proteinExistence type="predicted"/>
<keyword evidence="2" id="KW-1185">Reference proteome</keyword>
<evidence type="ECO:0000313" key="2">
    <source>
        <dbReference type="Proteomes" id="UP000887565"/>
    </source>
</evidence>